<accession>A0A317E6X2</accession>
<keyword evidence="2" id="KW-1185">Reference proteome</keyword>
<gene>
    <name evidence="1" type="ORF">DKG74_14195</name>
</gene>
<comment type="caution">
    <text evidence="1">The sequence shown here is derived from an EMBL/GenBank/DDBJ whole genome shotgun (WGS) entry which is preliminary data.</text>
</comment>
<dbReference type="RefSeq" id="WP_109906831.1">
    <property type="nucleotide sequence ID" value="NZ_QGLE01000008.1"/>
</dbReference>
<dbReference type="EMBL" id="QGLE01000008">
    <property type="protein sequence ID" value="PWR21153.1"/>
    <property type="molecule type" value="Genomic_DNA"/>
</dbReference>
<protein>
    <submittedName>
        <fullName evidence="1">MSMEG_0570 family nitrogen starvation response protein</fullName>
    </submittedName>
</protein>
<dbReference type="AlphaFoldDB" id="A0A317E6X2"/>
<dbReference type="NCBIfam" id="TIGR04042">
    <property type="entry name" value="MSMEG_0570_fam"/>
    <property type="match status" value="1"/>
</dbReference>
<evidence type="ECO:0000313" key="1">
    <source>
        <dbReference type="EMBL" id="PWR21153.1"/>
    </source>
</evidence>
<dbReference type="Proteomes" id="UP000245461">
    <property type="component" value="Unassembled WGS sequence"/>
</dbReference>
<sequence length="100" mass="10949">MPEAWFRVRWPDGAVETCYSPSSSIAHYFVAGTSYSLPEFLARSRAGLGAASERVRERYGFPCSRAMGQLARIEQAAAAIAEPDQATVTIETMHIQGELP</sequence>
<name>A0A317E6X2_9PROT</name>
<evidence type="ECO:0000313" key="2">
    <source>
        <dbReference type="Proteomes" id="UP000245461"/>
    </source>
</evidence>
<reference evidence="1 2" key="1">
    <citation type="submission" date="2018-05" db="EMBL/GenBank/DDBJ databases">
        <title>Zavarzinia sp. HR-AS.</title>
        <authorList>
            <person name="Lee Y."/>
            <person name="Jeon C.O."/>
        </authorList>
    </citation>
    <scope>NUCLEOTIDE SEQUENCE [LARGE SCALE GENOMIC DNA]</scope>
    <source>
        <strain evidence="1 2">HR-AS</strain>
    </source>
</reference>
<organism evidence="1 2">
    <name type="scientific">Zavarzinia aquatilis</name>
    <dbReference type="NCBI Taxonomy" id="2211142"/>
    <lineage>
        <taxon>Bacteria</taxon>
        <taxon>Pseudomonadati</taxon>
        <taxon>Pseudomonadota</taxon>
        <taxon>Alphaproteobacteria</taxon>
        <taxon>Rhodospirillales</taxon>
        <taxon>Zavarziniaceae</taxon>
        <taxon>Zavarzinia</taxon>
    </lineage>
</organism>
<proteinExistence type="predicted"/>
<dbReference type="OrthoDB" id="195104at2"/>
<dbReference type="InterPro" id="IPR023846">
    <property type="entry name" value="CHP04042_MSMEG0570"/>
</dbReference>